<evidence type="ECO:0000313" key="1">
    <source>
        <dbReference type="Ensembl" id="ENSSRHP00000022804.1"/>
    </source>
</evidence>
<accession>A0A673HB22</accession>
<evidence type="ECO:0000313" key="2">
    <source>
        <dbReference type="Proteomes" id="UP000472270"/>
    </source>
</evidence>
<sequence length="491" mass="56185">MAAPQKFLLRVYEDTDVAMKLSLNGRPKSVEELKMIMQDKFKPRLDSDFNLQYEDPDFDGQLMALFHCMVRHGTARYGSVRHGTARLGLRFHCSLVPDDYSIASSDTDILPHVPLTQRQKNWPDFFPVPAFSYEVEHVFEEGNRVFESSGKTLKFTRSQKHNVLENIAQTMHSFKPYPNDREFGRAAEALVTLHPCLKELGSDSGWYGWTISLKFKLGNYRTKLARSGCAEVSINAGKRSNNNPESEHPHSSIKRARCSEVNFLHNFPKGEKQSSLEQKKLQIIQVEKTEKSALQLSQMLKISRYSILNISMFLCLQVCVEFHRITSVNLRNTFYSQLNRHTSRLINLYRQKASRTGKTAEALREILGTYDLQYMTCDLGSETPDNCIDYILQQEEEPDICDTTVALLTSGTDPFSAEKVFVVLEGNIVLKDLPRLAEAFVLLFGLIYAFNLEYPKKLVHTFTFIQKMLVCLDDSKPLKPSLLNLKNDLLK</sequence>
<dbReference type="PANTHER" id="PTHR31025">
    <property type="entry name" value="SI:CH211-196P9.1-RELATED"/>
    <property type="match status" value="1"/>
</dbReference>
<protein>
    <submittedName>
        <fullName evidence="1">Uncharacterized protein</fullName>
    </submittedName>
</protein>
<dbReference type="Proteomes" id="UP000472270">
    <property type="component" value="Unassembled WGS sequence"/>
</dbReference>
<dbReference type="AlphaFoldDB" id="A0A673HB22"/>
<keyword evidence="2" id="KW-1185">Reference proteome</keyword>
<proteinExistence type="predicted"/>
<reference evidence="1" key="2">
    <citation type="submission" date="2025-09" db="UniProtKB">
        <authorList>
            <consortium name="Ensembl"/>
        </authorList>
    </citation>
    <scope>IDENTIFICATION</scope>
</reference>
<dbReference type="Ensembl" id="ENSSRHT00000023504.1">
    <property type="protein sequence ID" value="ENSSRHP00000022804.1"/>
    <property type="gene ID" value="ENSSRHG00000012082.1"/>
</dbReference>
<organism evidence="1 2">
    <name type="scientific">Sinocyclocheilus rhinocerous</name>
    <dbReference type="NCBI Taxonomy" id="307959"/>
    <lineage>
        <taxon>Eukaryota</taxon>
        <taxon>Metazoa</taxon>
        <taxon>Chordata</taxon>
        <taxon>Craniata</taxon>
        <taxon>Vertebrata</taxon>
        <taxon>Euteleostomi</taxon>
        <taxon>Actinopterygii</taxon>
        <taxon>Neopterygii</taxon>
        <taxon>Teleostei</taxon>
        <taxon>Ostariophysi</taxon>
        <taxon>Cypriniformes</taxon>
        <taxon>Cyprinidae</taxon>
        <taxon>Cyprininae</taxon>
        <taxon>Sinocyclocheilus</taxon>
    </lineage>
</organism>
<reference evidence="1" key="1">
    <citation type="submission" date="2025-08" db="UniProtKB">
        <authorList>
            <consortium name="Ensembl"/>
        </authorList>
    </citation>
    <scope>IDENTIFICATION</scope>
</reference>
<dbReference type="PANTHER" id="PTHR31025:SF19">
    <property type="entry name" value="SI:CH73-42K18.1-RELATED"/>
    <property type="match status" value="1"/>
</dbReference>
<name>A0A673HB22_9TELE</name>